<evidence type="ECO:0000256" key="4">
    <source>
        <dbReference type="ARBA" id="ARBA00022692"/>
    </source>
</evidence>
<gene>
    <name evidence="9" type="ORF">ACFOZ9_03960</name>
</gene>
<dbReference type="Pfam" id="PF12911">
    <property type="entry name" value="OppC_N"/>
    <property type="match status" value="1"/>
</dbReference>
<accession>A0ABV8XIF6</accession>
<dbReference type="PROSITE" id="PS50928">
    <property type="entry name" value="ABC_TM1"/>
    <property type="match status" value="1"/>
</dbReference>
<dbReference type="Pfam" id="PF00528">
    <property type="entry name" value="BPD_transp_1"/>
    <property type="match status" value="1"/>
</dbReference>
<evidence type="ECO:0000256" key="1">
    <source>
        <dbReference type="ARBA" id="ARBA00004651"/>
    </source>
</evidence>
<keyword evidence="10" id="KW-1185">Reference proteome</keyword>
<keyword evidence="4 7" id="KW-0812">Transmembrane</keyword>
<feature type="transmembrane region" description="Helical" evidence="7">
    <location>
        <begin position="31"/>
        <end position="49"/>
    </location>
</feature>
<dbReference type="Gene3D" id="1.10.3720.10">
    <property type="entry name" value="MetI-like"/>
    <property type="match status" value="1"/>
</dbReference>
<dbReference type="SUPFAM" id="SSF161098">
    <property type="entry name" value="MetI-like"/>
    <property type="match status" value="1"/>
</dbReference>
<evidence type="ECO:0000256" key="6">
    <source>
        <dbReference type="ARBA" id="ARBA00023136"/>
    </source>
</evidence>
<evidence type="ECO:0000259" key="8">
    <source>
        <dbReference type="PROSITE" id="PS50928"/>
    </source>
</evidence>
<dbReference type="InterPro" id="IPR000515">
    <property type="entry name" value="MetI-like"/>
</dbReference>
<name>A0ABV8XIF6_9DEIO</name>
<sequence length="334" mass="35836">MTTASTTVPAPKRRQDSIFWRRFRRSTPGKVGAVIVAAFVLLAVFASLIKPYDPTTDRNYRLTLKPPSISALWNKDVAETYTDPVSGKLNAWSAPFGTDNLGRDVMTRVLHGTRISLKVGVVSTLLALVIGSLLGVLAGFFGGLLDSLLGYVTDVLLAFPSILLAIGFASIFSADQPPLLIAGLDRLFALNSPQLVTAMLAVSLVQVPVYLRLARGVVLSVREREFVQAAGALGASQGRMIFRHVLPNSLSPLIVQGALSIATATIEVAALGFLGIGAQPPMPEWGTMISDSRQYYIDAPWTMVFPGLAIFLTVLGFNLLGDGLRDVLDPRSTQ</sequence>
<dbReference type="RefSeq" id="WP_380036672.1">
    <property type="nucleotide sequence ID" value="NZ_JBHSEH010000005.1"/>
</dbReference>
<reference evidence="10" key="1">
    <citation type="journal article" date="2019" name="Int. J. Syst. Evol. Microbiol.">
        <title>The Global Catalogue of Microorganisms (GCM) 10K type strain sequencing project: providing services to taxonomists for standard genome sequencing and annotation.</title>
        <authorList>
            <consortium name="The Broad Institute Genomics Platform"/>
            <consortium name="The Broad Institute Genome Sequencing Center for Infectious Disease"/>
            <person name="Wu L."/>
            <person name="Ma J."/>
        </authorList>
    </citation>
    <scope>NUCLEOTIDE SEQUENCE [LARGE SCALE GENOMIC DNA]</scope>
    <source>
        <strain evidence="10">CCUG 56029</strain>
    </source>
</reference>
<evidence type="ECO:0000256" key="7">
    <source>
        <dbReference type="RuleBase" id="RU363032"/>
    </source>
</evidence>
<evidence type="ECO:0000256" key="2">
    <source>
        <dbReference type="ARBA" id="ARBA00022448"/>
    </source>
</evidence>
<keyword evidence="2 7" id="KW-0813">Transport</keyword>
<dbReference type="InterPro" id="IPR035906">
    <property type="entry name" value="MetI-like_sf"/>
</dbReference>
<evidence type="ECO:0000313" key="9">
    <source>
        <dbReference type="EMBL" id="MFC4425356.1"/>
    </source>
</evidence>
<proteinExistence type="inferred from homology"/>
<organism evidence="9 10">
    <name type="scientific">Deinococcus navajonensis</name>
    <dbReference type="NCBI Taxonomy" id="309884"/>
    <lineage>
        <taxon>Bacteria</taxon>
        <taxon>Thermotogati</taxon>
        <taxon>Deinococcota</taxon>
        <taxon>Deinococci</taxon>
        <taxon>Deinococcales</taxon>
        <taxon>Deinococcaceae</taxon>
        <taxon>Deinococcus</taxon>
    </lineage>
</organism>
<evidence type="ECO:0000256" key="5">
    <source>
        <dbReference type="ARBA" id="ARBA00022989"/>
    </source>
</evidence>
<dbReference type="EMBL" id="JBHSEH010000005">
    <property type="protein sequence ID" value="MFC4425356.1"/>
    <property type="molecule type" value="Genomic_DNA"/>
</dbReference>
<feature type="transmembrane region" description="Helical" evidence="7">
    <location>
        <begin position="148"/>
        <end position="174"/>
    </location>
</feature>
<feature type="transmembrane region" description="Helical" evidence="7">
    <location>
        <begin position="194"/>
        <end position="214"/>
    </location>
</feature>
<feature type="domain" description="ABC transmembrane type-1" evidence="8">
    <location>
        <begin position="113"/>
        <end position="321"/>
    </location>
</feature>
<dbReference type="PANTHER" id="PTHR43386">
    <property type="entry name" value="OLIGOPEPTIDE TRANSPORT SYSTEM PERMEASE PROTEIN APPC"/>
    <property type="match status" value="1"/>
</dbReference>
<dbReference type="CDD" id="cd06261">
    <property type="entry name" value="TM_PBP2"/>
    <property type="match status" value="1"/>
</dbReference>
<protein>
    <submittedName>
        <fullName evidence="9">ABC transporter permease</fullName>
    </submittedName>
</protein>
<feature type="transmembrane region" description="Helical" evidence="7">
    <location>
        <begin position="299"/>
        <end position="321"/>
    </location>
</feature>
<evidence type="ECO:0000313" key="10">
    <source>
        <dbReference type="Proteomes" id="UP001595998"/>
    </source>
</evidence>
<feature type="transmembrane region" description="Helical" evidence="7">
    <location>
        <begin position="119"/>
        <end position="141"/>
    </location>
</feature>
<comment type="subcellular location">
    <subcellularLocation>
        <location evidence="1 7">Cell membrane</location>
        <topology evidence="1 7">Multi-pass membrane protein</topology>
    </subcellularLocation>
</comment>
<dbReference type="InterPro" id="IPR050366">
    <property type="entry name" value="BP-dependent_transpt_permease"/>
</dbReference>
<evidence type="ECO:0000256" key="3">
    <source>
        <dbReference type="ARBA" id="ARBA00022475"/>
    </source>
</evidence>
<comment type="similarity">
    <text evidence="7">Belongs to the binding-protein-dependent transport system permease family.</text>
</comment>
<feature type="transmembrane region" description="Helical" evidence="7">
    <location>
        <begin position="253"/>
        <end position="279"/>
    </location>
</feature>
<keyword evidence="6 7" id="KW-0472">Membrane</keyword>
<comment type="caution">
    <text evidence="9">The sequence shown here is derived from an EMBL/GenBank/DDBJ whole genome shotgun (WGS) entry which is preliminary data.</text>
</comment>
<dbReference type="PANTHER" id="PTHR43386:SF1">
    <property type="entry name" value="D,D-DIPEPTIDE TRANSPORT SYSTEM PERMEASE PROTEIN DDPC-RELATED"/>
    <property type="match status" value="1"/>
</dbReference>
<keyword evidence="5 7" id="KW-1133">Transmembrane helix</keyword>
<dbReference type="InterPro" id="IPR025966">
    <property type="entry name" value="OppC_N"/>
</dbReference>
<dbReference type="Proteomes" id="UP001595998">
    <property type="component" value="Unassembled WGS sequence"/>
</dbReference>
<keyword evidence="3" id="KW-1003">Cell membrane</keyword>